<proteinExistence type="predicted"/>
<dbReference type="AlphaFoldDB" id="A0A842HEY8"/>
<evidence type="ECO:0000313" key="2">
    <source>
        <dbReference type="EMBL" id="MBC2594137.1"/>
    </source>
</evidence>
<evidence type="ECO:0000256" key="1">
    <source>
        <dbReference type="SAM" id="Coils"/>
    </source>
</evidence>
<gene>
    <name evidence="2" type="ORF">H5P28_07660</name>
</gene>
<dbReference type="EMBL" id="JACHVB010000020">
    <property type="protein sequence ID" value="MBC2594137.1"/>
    <property type="molecule type" value="Genomic_DNA"/>
</dbReference>
<name>A0A842HEY8_9BACT</name>
<evidence type="ECO:0000313" key="3">
    <source>
        <dbReference type="Proteomes" id="UP000546464"/>
    </source>
</evidence>
<comment type="caution">
    <text evidence="2">The sequence shown here is derived from an EMBL/GenBank/DDBJ whole genome shotgun (WGS) entry which is preliminary data.</text>
</comment>
<protein>
    <submittedName>
        <fullName evidence="2">Uncharacterized protein</fullName>
    </submittedName>
</protein>
<keyword evidence="3" id="KW-1185">Reference proteome</keyword>
<accession>A0A842HEY8</accession>
<sequence length="348" mass="41310">MKVISRKKPSYPISRDFRSYLRQYNRDCELPVEYADLMQFREGIPLTDRNGKDTLWETVFYEPLTFRRINEALIRIYAMLKAAGNTGVMEHLLIDRIDFCVFGNSCPFRIRIVNQYNDNADYFYVKKADASRIYGLELEELLSPNSINFLVHHETLIEQHIIGIPGDTFIRDYFKRPELNKVRVAKEFIRFNERCFVRLLGDMRAYNYVVRVTPDFEDEQYRVRPIDFDQQSYEGRRTIYLPQFFKDNLAVVELCTGLLNYETMVQYQNEERALIARRANTAPYRLNNLKVCMCEDNLSEEEKIHQLRRELADYHDNKEFLRCETMGEVVFTNIEYCLSVASDMGLIP</sequence>
<reference evidence="2 3" key="1">
    <citation type="submission" date="2020-07" db="EMBL/GenBank/DDBJ databases">
        <authorList>
            <person name="Feng X."/>
        </authorList>
    </citation>
    <scope>NUCLEOTIDE SEQUENCE [LARGE SCALE GENOMIC DNA]</scope>
    <source>
        <strain evidence="2 3">JCM31066</strain>
    </source>
</reference>
<dbReference type="Proteomes" id="UP000546464">
    <property type="component" value="Unassembled WGS sequence"/>
</dbReference>
<feature type="coiled-coil region" evidence="1">
    <location>
        <begin position="297"/>
        <end position="324"/>
    </location>
</feature>
<organism evidence="2 3">
    <name type="scientific">Ruficoccus amylovorans</name>
    <dbReference type="NCBI Taxonomy" id="1804625"/>
    <lineage>
        <taxon>Bacteria</taxon>
        <taxon>Pseudomonadati</taxon>
        <taxon>Verrucomicrobiota</taxon>
        <taxon>Opitutia</taxon>
        <taxon>Puniceicoccales</taxon>
        <taxon>Cerasicoccaceae</taxon>
        <taxon>Ruficoccus</taxon>
    </lineage>
</organism>
<keyword evidence="1" id="KW-0175">Coiled coil</keyword>
<dbReference type="RefSeq" id="WP_185675119.1">
    <property type="nucleotide sequence ID" value="NZ_JACHVB010000020.1"/>
</dbReference>